<organism evidence="2 3">
    <name type="scientific">Stylosanthes scabra</name>
    <dbReference type="NCBI Taxonomy" id="79078"/>
    <lineage>
        <taxon>Eukaryota</taxon>
        <taxon>Viridiplantae</taxon>
        <taxon>Streptophyta</taxon>
        <taxon>Embryophyta</taxon>
        <taxon>Tracheophyta</taxon>
        <taxon>Spermatophyta</taxon>
        <taxon>Magnoliopsida</taxon>
        <taxon>eudicotyledons</taxon>
        <taxon>Gunneridae</taxon>
        <taxon>Pentapetalae</taxon>
        <taxon>rosids</taxon>
        <taxon>fabids</taxon>
        <taxon>Fabales</taxon>
        <taxon>Fabaceae</taxon>
        <taxon>Papilionoideae</taxon>
        <taxon>50 kb inversion clade</taxon>
        <taxon>dalbergioids sensu lato</taxon>
        <taxon>Dalbergieae</taxon>
        <taxon>Pterocarpus clade</taxon>
        <taxon>Stylosanthes</taxon>
    </lineage>
</organism>
<dbReference type="SUPFAM" id="SSF54928">
    <property type="entry name" value="RNA-binding domain, RBD"/>
    <property type="match status" value="1"/>
</dbReference>
<dbReference type="InterPro" id="IPR035979">
    <property type="entry name" value="RBD_domain_sf"/>
</dbReference>
<dbReference type="InterPro" id="IPR012677">
    <property type="entry name" value="Nucleotide-bd_a/b_plait_sf"/>
</dbReference>
<dbReference type="Pfam" id="PF00076">
    <property type="entry name" value="RRM_1"/>
    <property type="match status" value="1"/>
</dbReference>
<keyword evidence="3" id="KW-1185">Reference proteome</keyword>
<dbReference type="EMBL" id="JASCZI010062317">
    <property type="protein sequence ID" value="MED6140356.1"/>
    <property type="molecule type" value="Genomic_DNA"/>
</dbReference>
<dbReference type="InterPro" id="IPR000504">
    <property type="entry name" value="RRM_dom"/>
</dbReference>
<feature type="domain" description="RRM" evidence="1">
    <location>
        <begin position="18"/>
        <end position="66"/>
    </location>
</feature>
<dbReference type="Gene3D" id="3.30.70.330">
    <property type="match status" value="1"/>
</dbReference>
<gene>
    <name evidence="2" type="ORF">PIB30_092381</name>
</gene>
<sequence length="117" mass="13292">MARVPTLLEEGIRERVGVGLYQDIFISRKKRRNSDGTFAFVRFCESGCMRNAIDRLNGVIWNGKRLFVAVSKYACDIGVRKHTLIQNHQKGANKINTMKWAPVKLNKDGENNNSGPR</sequence>
<dbReference type="Proteomes" id="UP001341840">
    <property type="component" value="Unassembled WGS sequence"/>
</dbReference>
<protein>
    <recommendedName>
        <fullName evidence="1">RRM domain-containing protein</fullName>
    </recommendedName>
</protein>
<evidence type="ECO:0000313" key="3">
    <source>
        <dbReference type="Proteomes" id="UP001341840"/>
    </source>
</evidence>
<comment type="caution">
    <text evidence="2">The sequence shown here is derived from an EMBL/GenBank/DDBJ whole genome shotgun (WGS) entry which is preliminary data.</text>
</comment>
<reference evidence="2 3" key="1">
    <citation type="journal article" date="2023" name="Plants (Basel)">
        <title>Bridging the Gap: Combining Genomics and Transcriptomics Approaches to Understand Stylosanthes scabra, an Orphan Legume from the Brazilian Caatinga.</title>
        <authorList>
            <person name="Ferreira-Neto J.R.C."/>
            <person name="da Silva M.D."/>
            <person name="Binneck E."/>
            <person name="de Melo N.F."/>
            <person name="da Silva R.H."/>
            <person name="de Melo A.L.T.M."/>
            <person name="Pandolfi V."/>
            <person name="Bustamante F.O."/>
            <person name="Brasileiro-Vidal A.C."/>
            <person name="Benko-Iseppon A.M."/>
        </authorList>
    </citation>
    <scope>NUCLEOTIDE SEQUENCE [LARGE SCALE GENOMIC DNA]</scope>
    <source>
        <tissue evidence="2">Leaves</tissue>
    </source>
</reference>
<proteinExistence type="predicted"/>
<evidence type="ECO:0000313" key="2">
    <source>
        <dbReference type="EMBL" id="MED6140356.1"/>
    </source>
</evidence>
<evidence type="ECO:0000259" key="1">
    <source>
        <dbReference type="Pfam" id="PF00076"/>
    </source>
</evidence>
<name>A0ABU6SV78_9FABA</name>
<dbReference type="CDD" id="cd00590">
    <property type="entry name" value="RRM_SF"/>
    <property type="match status" value="1"/>
</dbReference>
<accession>A0ABU6SV78</accession>